<dbReference type="SUPFAM" id="SSF52540">
    <property type="entry name" value="P-loop containing nucleoside triphosphate hydrolases"/>
    <property type="match status" value="1"/>
</dbReference>
<evidence type="ECO:0000313" key="1">
    <source>
        <dbReference type="EMBL" id="CAB4124297.1"/>
    </source>
</evidence>
<sequence length="368" mass="40794">MQKNTSKTPDLSSMNYREFSENAPVKKHTKELYHAVRKAIKLEGVMTNFKVLFLVGGPGSGKDFLIHSVLDECKLKEVSLDKLFTAIKEQQNIDELTGYPSVIVNGNADNKDKIIVAKAILESMGYDTAMIYVHTSNEESKSRNDLRISRGAKTFSEGVRQRKYSESLTNLHLYTDMFESFVLYDNSNNFSSVNENMQQEITNWLLELSNTISGFLSKEPSNEAALDWIAERVLEIGTKATAKFAKGLTPGQGSNKIRSYKDADKYAGGVKSANVNSPTRTTVEEKKNSFKKKQSLPPSVLGDVRNMAVGSTGIASVPAMEETKTKKKRKFQKFPLTPMTTALGKVANFGNPDAGIGLTAYKVDEELK</sequence>
<dbReference type="InterPro" id="IPR027417">
    <property type="entry name" value="P-loop_NTPase"/>
</dbReference>
<protein>
    <submittedName>
        <fullName evidence="1">AAA domain containing protein</fullName>
    </submittedName>
</protein>
<organism evidence="1">
    <name type="scientific">uncultured Caudovirales phage</name>
    <dbReference type="NCBI Taxonomy" id="2100421"/>
    <lineage>
        <taxon>Viruses</taxon>
        <taxon>Duplodnaviria</taxon>
        <taxon>Heunggongvirae</taxon>
        <taxon>Uroviricota</taxon>
        <taxon>Caudoviricetes</taxon>
        <taxon>Peduoviridae</taxon>
        <taxon>Maltschvirus</taxon>
        <taxon>Maltschvirus maltsch</taxon>
    </lineage>
</organism>
<accession>A0A6J5KTR6</accession>
<proteinExistence type="predicted"/>
<dbReference type="EMBL" id="LR796178">
    <property type="protein sequence ID" value="CAB4124297.1"/>
    <property type="molecule type" value="Genomic_DNA"/>
</dbReference>
<dbReference type="Gene3D" id="3.40.50.300">
    <property type="entry name" value="P-loop containing nucleotide triphosphate hydrolases"/>
    <property type="match status" value="1"/>
</dbReference>
<name>A0A6J5KTR6_9CAUD</name>
<reference evidence="1" key="1">
    <citation type="submission" date="2020-04" db="EMBL/GenBank/DDBJ databases">
        <authorList>
            <person name="Chiriac C."/>
            <person name="Salcher M."/>
            <person name="Ghai R."/>
            <person name="Kavagutti S V."/>
        </authorList>
    </citation>
    <scope>NUCLEOTIDE SEQUENCE</scope>
</reference>
<gene>
    <name evidence="1" type="ORF">UFOVP49_135</name>
</gene>